<evidence type="ECO:0000313" key="3">
    <source>
        <dbReference type="Proteomes" id="UP000092971"/>
    </source>
</evidence>
<feature type="domain" description="FAD/NAD(P)-binding" evidence="1">
    <location>
        <begin position="1"/>
        <end position="144"/>
    </location>
</feature>
<dbReference type="SUPFAM" id="SSF51905">
    <property type="entry name" value="FAD/NAD(P)-binding domain"/>
    <property type="match status" value="1"/>
</dbReference>
<evidence type="ECO:0000313" key="2">
    <source>
        <dbReference type="EMBL" id="ANW99410.1"/>
    </source>
</evidence>
<dbReference type="InterPro" id="IPR023753">
    <property type="entry name" value="FAD/NAD-binding_dom"/>
</dbReference>
<dbReference type="AlphaFoldDB" id="A0A1B1YF87"/>
<sequence>MKVAIVGAGLAGLACAHELERLGIVPDLYEKNGFIGEPFTHSTAMLRIVDRPPHGDYIRYFRKKLYLDITPLAPIRRVMHHSPTRNLMVTGRKLGFFFLRSNTKDSIKNQIFASLNKTRVFLNNYADPHKLKKHYDYVVVATGNNYYPKEYGIWQTWFNGYIRGAIIHGNFDTSRIDMWINQHYCRNGYAYLTPFSEKKASVILVVSDCSEQDINEFWHTFLYYENIKYPIIEEFTQHHVSGHVYPKIIDNIIFAGLSGGSIDPFLGFGQFNSLSMGVFAARYIVLGLDYHKQCQYITKKNIYLQQLREGFNKLDNKGYDSLLAAMGIPGVRALLYKTTINWIPLGSSIIKKINKNQLRLG</sequence>
<proteinExistence type="predicted"/>
<dbReference type="Gene3D" id="3.50.50.60">
    <property type="entry name" value="FAD/NAD(P)-binding domain"/>
    <property type="match status" value="2"/>
</dbReference>
<reference evidence="2 3" key="1">
    <citation type="submission" date="2016-02" db="EMBL/GenBank/DDBJ databases">
        <title>Comparison of Clostridium stercorarium subspecies using comparative genomics and transcriptomics.</title>
        <authorList>
            <person name="Schellenberg J."/>
            <person name="Thallinger G."/>
            <person name="Levin D.B."/>
            <person name="Zhang X."/>
            <person name="Alvare G."/>
            <person name="Fristensky B."/>
            <person name="Sparling R."/>
        </authorList>
    </citation>
    <scope>NUCLEOTIDE SEQUENCE [LARGE SCALE GENOMIC DNA]</scope>
    <source>
        <strain evidence="2 3">DSM 2910</strain>
    </source>
</reference>
<dbReference type="EMBL" id="CP014672">
    <property type="protein sequence ID" value="ANW99410.1"/>
    <property type="molecule type" value="Genomic_DNA"/>
</dbReference>
<gene>
    <name evidence="2" type="ORF">CSTERTH_10405</name>
</gene>
<accession>A0A1B1YF87</accession>
<dbReference type="PROSITE" id="PS51257">
    <property type="entry name" value="PROKAR_LIPOPROTEIN"/>
    <property type="match status" value="1"/>
</dbReference>
<dbReference type="InterPro" id="IPR036188">
    <property type="entry name" value="FAD/NAD-bd_sf"/>
</dbReference>
<dbReference type="Gene3D" id="3.30.9.10">
    <property type="entry name" value="D-Amino Acid Oxidase, subunit A, domain 2"/>
    <property type="match status" value="1"/>
</dbReference>
<dbReference type="Pfam" id="PF07992">
    <property type="entry name" value="Pyr_redox_2"/>
    <property type="match status" value="1"/>
</dbReference>
<dbReference type="RefSeq" id="WP_054632655.1">
    <property type="nucleotide sequence ID" value="NZ_CP014672.1"/>
</dbReference>
<dbReference type="GO" id="GO:0016491">
    <property type="term" value="F:oxidoreductase activity"/>
    <property type="evidence" value="ECO:0007669"/>
    <property type="project" value="InterPro"/>
</dbReference>
<dbReference type="OrthoDB" id="25353at2"/>
<evidence type="ECO:0000259" key="1">
    <source>
        <dbReference type="Pfam" id="PF07992"/>
    </source>
</evidence>
<name>A0A1B1YF87_THEST</name>
<dbReference type="Proteomes" id="UP000092971">
    <property type="component" value="Chromosome"/>
</dbReference>
<protein>
    <submittedName>
        <fullName evidence="2">FAD-dependent oxidoreductase</fullName>
    </submittedName>
</protein>
<organism evidence="2 3">
    <name type="scientific">Thermoclostridium stercorarium subsp. thermolacticum DSM 2910</name>
    <dbReference type="NCBI Taxonomy" id="1121336"/>
    <lineage>
        <taxon>Bacteria</taxon>
        <taxon>Bacillati</taxon>
        <taxon>Bacillota</taxon>
        <taxon>Clostridia</taxon>
        <taxon>Eubacteriales</taxon>
        <taxon>Oscillospiraceae</taxon>
        <taxon>Thermoclostridium</taxon>
    </lineage>
</organism>